<evidence type="ECO:0000313" key="1">
    <source>
        <dbReference type="EMBL" id="MBK8572114.1"/>
    </source>
</evidence>
<protein>
    <submittedName>
        <fullName evidence="1">Uncharacterized protein</fullName>
    </submittedName>
</protein>
<dbReference type="Proteomes" id="UP000709959">
    <property type="component" value="Unassembled WGS sequence"/>
</dbReference>
<accession>A0A936F0X3</accession>
<reference evidence="1 2" key="1">
    <citation type="submission" date="2020-10" db="EMBL/GenBank/DDBJ databases">
        <title>Connecting structure to function with the recovery of over 1000 high-quality activated sludge metagenome-assembled genomes encoding full-length rRNA genes using long-read sequencing.</title>
        <authorList>
            <person name="Singleton C.M."/>
            <person name="Petriglieri F."/>
            <person name="Kristensen J.M."/>
            <person name="Kirkegaard R.H."/>
            <person name="Michaelsen T.Y."/>
            <person name="Andersen M.H."/>
            <person name="Karst S.M."/>
            <person name="Dueholm M.S."/>
            <person name="Nielsen P.H."/>
            <person name="Albertsen M."/>
        </authorList>
    </citation>
    <scope>NUCLEOTIDE SEQUENCE [LARGE SCALE GENOMIC DNA]</scope>
    <source>
        <strain evidence="1">OdNE_18-Q3-R46-58_MAXAC.008</strain>
    </source>
</reference>
<dbReference type="EMBL" id="JADKCH010000003">
    <property type="protein sequence ID" value="MBK8572114.1"/>
    <property type="molecule type" value="Genomic_DNA"/>
</dbReference>
<gene>
    <name evidence="1" type="ORF">IPN91_05585</name>
</gene>
<organism evidence="1 2">
    <name type="scientific">Candidatus Geothrix odensensis</name>
    <dbReference type="NCBI Taxonomy" id="2954440"/>
    <lineage>
        <taxon>Bacteria</taxon>
        <taxon>Pseudomonadati</taxon>
        <taxon>Acidobacteriota</taxon>
        <taxon>Holophagae</taxon>
        <taxon>Holophagales</taxon>
        <taxon>Holophagaceae</taxon>
        <taxon>Geothrix</taxon>
    </lineage>
</organism>
<sequence length="176" mass="19367">MPAQAFFPAHPPAMPAHVSLVCPQCTHLASFEPPYWAVLQGEPPPGSGALIEWKGRLVQARFPGQVPWDDPCNAACRPAARSKTLGVVVCAACGLVRRHLLDWPGDAFFKCDIQGRTLWAWNRSHLQAIQVALRGERGSREPSAFGPVKVPRHFLIAKHRDLVLEATARLLESIRA</sequence>
<proteinExistence type="predicted"/>
<comment type="caution">
    <text evidence="1">The sequence shown here is derived from an EMBL/GenBank/DDBJ whole genome shotgun (WGS) entry which is preliminary data.</text>
</comment>
<name>A0A936F0X3_9BACT</name>
<evidence type="ECO:0000313" key="2">
    <source>
        <dbReference type="Proteomes" id="UP000709959"/>
    </source>
</evidence>
<dbReference type="AlphaFoldDB" id="A0A936F0X3"/>